<dbReference type="AlphaFoldDB" id="A0A7H0H6N4"/>
<dbReference type="InterPro" id="IPR016167">
    <property type="entry name" value="FAD-bd_PCMH_sub1"/>
</dbReference>
<dbReference type="NCBIfam" id="NF010478">
    <property type="entry name" value="PRK13903.1"/>
    <property type="match status" value="1"/>
</dbReference>
<accession>A0A7H0H6N4</accession>
<evidence type="ECO:0000256" key="1">
    <source>
        <dbReference type="ARBA" id="ARBA00001974"/>
    </source>
</evidence>
<dbReference type="InterPro" id="IPR016166">
    <property type="entry name" value="FAD-bd_PCMH"/>
</dbReference>
<dbReference type="GO" id="GO:0071555">
    <property type="term" value="P:cell wall organization"/>
    <property type="evidence" value="ECO:0007669"/>
    <property type="project" value="UniProtKB-KW"/>
</dbReference>
<name>A0A7H0H6N4_9ACTN</name>
<dbReference type="EC" id="1.3.1.98" evidence="17"/>
<dbReference type="Gene3D" id="3.90.78.10">
    <property type="entry name" value="UDP-N-acetylenolpyruvoylglucosamine reductase, C-terminal domain"/>
    <property type="match status" value="1"/>
</dbReference>
<organism evidence="19 20">
    <name type="scientific">Tessaracoccus defluvii</name>
    <dbReference type="NCBI Taxonomy" id="1285901"/>
    <lineage>
        <taxon>Bacteria</taxon>
        <taxon>Bacillati</taxon>
        <taxon>Actinomycetota</taxon>
        <taxon>Actinomycetes</taxon>
        <taxon>Propionibacteriales</taxon>
        <taxon>Propionibacteriaceae</taxon>
        <taxon>Tessaracoccus</taxon>
    </lineage>
</organism>
<comment type="catalytic activity">
    <reaction evidence="16 17">
        <text>UDP-N-acetyl-alpha-D-muramate + NADP(+) = UDP-N-acetyl-3-O-(1-carboxyvinyl)-alpha-D-glucosamine + NADPH + H(+)</text>
        <dbReference type="Rhea" id="RHEA:12248"/>
        <dbReference type="ChEBI" id="CHEBI:15378"/>
        <dbReference type="ChEBI" id="CHEBI:57783"/>
        <dbReference type="ChEBI" id="CHEBI:58349"/>
        <dbReference type="ChEBI" id="CHEBI:68483"/>
        <dbReference type="ChEBI" id="CHEBI:70757"/>
        <dbReference type="EC" id="1.3.1.98"/>
    </reaction>
</comment>
<reference evidence="19 20" key="1">
    <citation type="submission" date="2020-08" db="EMBL/GenBank/DDBJ databases">
        <title>Genome sequence of Tessaracoccus defluvii JCM 17540T.</title>
        <authorList>
            <person name="Hyun D.-W."/>
            <person name="Bae J.-W."/>
        </authorList>
    </citation>
    <scope>NUCLEOTIDE SEQUENCE [LARGE SCALE GENOMIC DNA]</scope>
    <source>
        <strain evidence="19 20">JCM 17540</strain>
    </source>
</reference>
<dbReference type="InterPro" id="IPR003170">
    <property type="entry name" value="MurB"/>
</dbReference>
<keyword evidence="11 17" id="KW-0133">Cell shape</keyword>
<dbReference type="PROSITE" id="PS51387">
    <property type="entry name" value="FAD_PCMH"/>
    <property type="match status" value="1"/>
</dbReference>
<keyword evidence="14 17" id="KW-0131">Cell cycle</keyword>
<dbReference type="SUPFAM" id="SSF56176">
    <property type="entry name" value="FAD-binding/transporter-associated domain-like"/>
    <property type="match status" value="1"/>
</dbReference>
<proteinExistence type="inferred from homology"/>
<keyword evidence="20" id="KW-1185">Reference proteome</keyword>
<dbReference type="GO" id="GO:0009252">
    <property type="term" value="P:peptidoglycan biosynthetic process"/>
    <property type="evidence" value="ECO:0007669"/>
    <property type="project" value="UniProtKB-UniRule"/>
</dbReference>
<keyword evidence="13 17" id="KW-0560">Oxidoreductase</keyword>
<evidence type="ECO:0000256" key="11">
    <source>
        <dbReference type="ARBA" id="ARBA00022960"/>
    </source>
</evidence>
<dbReference type="EMBL" id="CP060789">
    <property type="protein sequence ID" value="QNP56200.1"/>
    <property type="molecule type" value="Genomic_DNA"/>
</dbReference>
<dbReference type="GO" id="GO:0008360">
    <property type="term" value="P:regulation of cell shape"/>
    <property type="evidence" value="ECO:0007669"/>
    <property type="project" value="UniProtKB-KW"/>
</dbReference>
<dbReference type="InterPro" id="IPR036318">
    <property type="entry name" value="FAD-bd_PCMH-like_sf"/>
</dbReference>
<comment type="pathway">
    <text evidence="4 17">Cell wall biogenesis; peptidoglycan biosynthesis.</text>
</comment>
<dbReference type="InterPro" id="IPR011601">
    <property type="entry name" value="MurB_C"/>
</dbReference>
<feature type="active site" description="Proton donor" evidence="17">
    <location>
        <position position="270"/>
    </location>
</feature>
<dbReference type="PANTHER" id="PTHR21071">
    <property type="entry name" value="UDP-N-ACETYLENOLPYRUVOYLGLUCOSAMINE REDUCTASE"/>
    <property type="match status" value="1"/>
</dbReference>
<evidence type="ECO:0000256" key="17">
    <source>
        <dbReference type="HAMAP-Rule" id="MF_00037"/>
    </source>
</evidence>
<evidence type="ECO:0000256" key="13">
    <source>
        <dbReference type="ARBA" id="ARBA00023002"/>
    </source>
</evidence>
<evidence type="ECO:0000256" key="4">
    <source>
        <dbReference type="ARBA" id="ARBA00004752"/>
    </source>
</evidence>
<evidence type="ECO:0000256" key="9">
    <source>
        <dbReference type="ARBA" id="ARBA00022827"/>
    </source>
</evidence>
<evidence type="ECO:0000259" key="18">
    <source>
        <dbReference type="PROSITE" id="PS51387"/>
    </source>
</evidence>
<evidence type="ECO:0000256" key="10">
    <source>
        <dbReference type="ARBA" id="ARBA00022857"/>
    </source>
</evidence>
<keyword evidence="10 17" id="KW-0521">NADP</keyword>
<gene>
    <name evidence="17" type="primary">murB</name>
    <name evidence="19" type="ORF">H9L22_01480</name>
</gene>
<dbReference type="GO" id="GO:0005829">
    <property type="term" value="C:cytosol"/>
    <property type="evidence" value="ECO:0007669"/>
    <property type="project" value="TreeGrafter"/>
</dbReference>
<feature type="domain" description="FAD-binding PCMH-type" evidence="18">
    <location>
        <begin position="44"/>
        <end position="215"/>
    </location>
</feature>
<keyword evidence="6 17" id="KW-0963">Cytoplasm</keyword>
<evidence type="ECO:0000256" key="6">
    <source>
        <dbReference type="ARBA" id="ARBA00022490"/>
    </source>
</evidence>
<dbReference type="InterPro" id="IPR036635">
    <property type="entry name" value="MurB_C_sf"/>
</dbReference>
<dbReference type="Gene3D" id="3.30.465.10">
    <property type="match status" value="1"/>
</dbReference>
<comment type="subcellular location">
    <subcellularLocation>
        <location evidence="3 17">Cytoplasm</location>
    </subcellularLocation>
</comment>
<dbReference type="Gene3D" id="3.30.43.10">
    <property type="entry name" value="Uridine Diphospho-n-acetylenolpyruvylglucosamine Reductase, domain 2"/>
    <property type="match status" value="1"/>
</dbReference>
<evidence type="ECO:0000256" key="2">
    <source>
        <dbReference type="ARBA" id="ARBA00003921"/>
    </source>
</evidence>
<feature type="active site" evidence="17">
    <location>
        <position position="364"/>
    </location>
</feature>
<evidence type="ECO:0000256" key="15">
    <source>
        <dbReference type="ARBA" id="ARBA00023316"/>
    </source>
</evidence>
<evidence type="ECO:0000256" key="12">
    <source>
        <dbReference type="ARBA" id="ARBA00022984"/>
    </source>
</evidence>
<dbReference type="GO" id="GO:0051301">
    <property type="term" value="P:cell division"/>
    <property type="evidence" value="ECO:0007669"/>
    <property type="project" value="UniProtKB-KW"/>
</dbReference>
<dbReference type="Pfam" id="PF01565">
    <property type="entry name" value="FAD_binding_4"/>
    <property type="match status" value="1"/>
</dbReference>
<dbReference type="KEGG" id="tdf:H9L22_01480"/>
<dbReference type="GO" id="GO:0071949">
    <property type="term" value="F:FAD binding"/>
    <property type="evidence" value="ECO:0007669"/>
    <property type="project" value="InterPro"/>
</dbReference>
<feature type="active site" evidence="17">
    <location>
        <position position="192"/>
    </location>
</feature>
<evidence type="ECO:0000313" key="20">
    <source>
        <dbReference type="Proteomes" id="UP000516117"/>
    </source>
</evidence>
<dbReference type="GO" id="GO:0008762">
    <property type="term" value="F:UDP-N-acetylmuramate dehydrogenase activity"/>
    <property type="evidence" value="ECO:0007669"/>
    <property type="project" value="UniProtKB-UniRule"/>
</dbReference>
<keyword evidence="12 17" id="KW-0573">Peptidoglycan synthesis</keyword>
<dbReference type="SUPFAM" id="SSF56194">
    <property type="entry name" value="Uridine diphospho-N-Acetylenolpyruvylglucosamine reductase, MurB, C-terminal domain"/>
    <property type="match status" value="1"/>
</dbReference>
<evidence type="ECO:0000256" key="7">
    <source>
        <dbReference type="ARBA" id="ARBA00022618"/>
    </source>
</evidence>
<keyword evidence="7 17" id="KW-0132">Cell division</keyword>
<dbReference type="PANTHER" id="PTHR21071:SF4">
    <property type="entry name" value="UDP-N-ACETYLENOLPYRUVOYLGLUCOSAMINE REDUCTASE"/>
    <property type="match status" value="1"/>
</dbReference>
<keyword evidence="15 17" id="KW-0961">Cell wall biogenesis/degradation</keyword>
<keyword evidence="8 17" id="KW-0285">Flavoprotein</keyword>
<dbReference type="HAMAP" id="MF_00037">
    <property type="entry name" value="MurB"/>
    <property type="match status" value="1"/>
</dbReference>
<evidence type="ECO:0000256" key="8">
    <source>
        <dbReference type="ARBA" id="ARBA00022630"/>
    </source>
</evidence>
<comment type="function">
    <text evidence="2 17">Cell wall formation.</text>
</comment>
<comment type="cofactor">
    <cofactor evidence="1 17">
        <name>FAD</name>
        <dbReference type="ChEBI" id="CHEBI:57692"/>
    </cofactor>
</comment>
<keyword evidence="9 17" id="KW-0274">FAD</keyword>
<dbReference type="Pfam" id="PF02873">
    <property type="entry name" value="MurB_C"/>
    <property type="match status" value="1"/>
</dbReference>
<dbReference type="Proteomes" id="UP000516117">
    <property type="component" value="Chromosome"/>
</dbReference>
<evidence type="ECO:0000256" key="16">
    <source>
        <dbReference type="ARBA" id="ARBA00048914"/>
    </source>
</evidence>
<evidence type="ECO:0000313" key="19">
    <source>
        <dbReference type="EMBL" id="QNP56200.1"/>
    </source>
</evidence>
<evidence type="ECO:0000256" key="5">
    <source>
        <dbReference type="ARBA" id="ARBA00010485"/>
    </source>
</evidence>
<dbReference type="InterPro" id="IPR016169">
    <property type="entry name" value="FAD-bd_PCMH_sub2"/>
</dbReference>
<evidence type="ECO:0000256" key="14">
    <source>
        <dbReference type="ARBA" id="ARBA00023306"/>
    </source>
</evidence>
<evidence type="ECO:0000256" key="3">
    <source>
        <dbReference type="ARBA" id="ARBA00004496"/>
    </source>
</evidence>
<comment type="similarity">
    <text evidence="5 17">Belongs to the MurB family.</text>
</comment>
<sequence>MRCSAQPRSRCALTECRVDRVAVDSRVGAVSDSPLLADHTTLRVGGPASRLVIAGTERELVDTVADCDGRGEPVLIVGGGSNLLVSDDGFPGTVVLVATGGLRADESACGGAVATVAAGENWDAFVAYAVGREWSGIEALSGIPGSVGATPIQNVGAYGAEVASLISSVRTWDRVERTQRTFAAADCGFGYRTSRFKREPGRYIVLEVSFQFPLGSLGAPIAYAELARRLGVEPGERAPAAEVRSAVLAIRGSKGMVLDDADHDTWSAGSFFTNPILSQEAAAALPAEAPRFPMADGRVKSSAAWLIQHAGFARGHGGGRARLSAKHVLALTNRGGASAADVAALAREVRDGVRAAYGVELVPEVNLVGVAL</sequence>
<dbReference type="UniPathway" id="UPA00219"/>
<protein>
    <recommendedName>
        <fullName evidence="17">UDP-N-acetylenolpyruvoylglucosamine reductase</fullName>
        <ecNumber evidence="17">1.3.1.98</ecNumber>
    </recommendedName>
    <alternativeName>
        <fullName evidence="17">UDP-N-acetylmuramate dehydrogenase</fullName>
    </alternativeName>
</protein>
<dbReference type="InterPro" id="IPR006094">
    <property type="entry name" value="Oxid_FAD_bind_N"/>
</dbReference>